<name>A0A9W9NXD3_PENCI</name>
<sequence length="142" mass="15849">MPPHQTIASPGGGHVWSSKLWLTGGIDTSTPLIEKRDPWPPSRPQISRTTLRVQMEVCIREKPREGRVREKVSLDWVEPLSSGTPLKSRIDPPLTTHQPFKMQSINHEITGLVSGEGPVAPDPERIRIFLSGAVHYEDTMTV</sequence>
<organism evidence="1 2">
    <name type="scientific">Penicillium citrinum</name>
    <dbReference type="NCBI Taxonomy" id="5077"/>
    <lineage>
        <taxon>Eukaryota</taxon>
        <taxon>Fungi</taxon>
        <taxon>Dikarya</taxon>
        <taxon>Ascomycota</taxon>
        <taxon>Pezizomycotina</taxon>
        <taxon>Eurotiomycetes</taxon>
        <taxon>Eurotiomycetidae</taxon>
        <taxon>Eurotiales</taxon>
        <taxon>Aspergillaceae</taxon>
        <taxon>Penicillium</taxon>
    </lineage>
</organism>
<protein>
    <submittedName>
        <fullName evidence="1">Uncharacterized protein</fullName>
    </submittedName>
</protein>
<evidence type="ECO:0000313" key="2">
    <source>
        <dbReference type="Proteomes" id="UP001147733"/>
    </source>
</evidence>
<accession>A0A9W9NXD3</accession>
<dbReference type="Proteomes" id="UP001147733">
    <property type="component" value="Unassembled WGS sequence"/>
</dbReference>
<dbReference type="RefSeq" id="XP_056500226.1">
    <property type="nucleotide sequence ID" value="XM_056644988.1"/>
</dbReference>
<reference evidence="1" key="2">
    <citation type="journal article" date="2023" name="IMA Fungus">
        <title>Comparative genomic study of the Penicillium genus elucidates a diverse pangenome and 15 lateral gene transfer events.</title>
        <authorList>
            <person name="Petersen C."/>
            <person name="Sorensen T."/>
            <person name="Nielsen M.R."/>
            <person name="Sondergaard T.E."/>
            <person name="Sorensen J.L."/>
            <person name="Fitzpatrick D.A."/>
            <person name="Frisvad J.C."/>
            <person name="Nielsen K.L."/>
        </authorList>
    </citation>
    <scope>NUCLEOTIDE SEQUENCE</scope>
    <source>
        <strain evidence="1">IBT 23319</strain>
    </source>
</reference>
<dbReference type="EMBL" id="JAPQKT010000005">
    <property type="protein sequence ID" value="KAJ5231482.1"/>
    <property type="molecule type" value="Genomic_DNA"/>
</dbReference>
<proteinExistence type="predicted"/>
<reference evidence="1" key="1">
    <citation type="submission" date="2022-11" db="EMBL/GenBank/DDBJ databases">
        <authorList>
            <person name="Petersen C."/>
        </authorList>
    </citation>
    <scope>NUCLEOTIDE SEQUENCE</scope>
    <source>
        <strain evidence="1">IBT 23319</strain>
    </source>
</reference>
<comment type="caution">
    <text evidence="1">The sequence shown here is derived from an EMBL/GenBank/DDBJ whole genome shotgun (WGS) entry which is preliminary data.</text>
</comment>
<keyword evidence="2" id="KW-1185">Reference proteome</keyword>
<gene>
    <name evidence="1" type="ORF">N7469_006070</name>
</gene>
<dbReference type="GeneID" id="81384155"/>
<evidence type="ECO:0000313" key="1">
    <source>
        <dbReference type="EMBL" id="KAJ5231482.1"/>
    </source>
</evidence>
<dbReference type="AlphaFoldDB" id="A0A9W9NXD3"/>